<dbReference type="PANTHER" id="PTHR13780:SF101">
    <property type="entry name" value="SNF1-RELATED PROTEIN KINASE REGULATORY SUBUNIT GAMMA-LIKE PV42A"/>
    <property type="match status" value="1"/>
</dbReference>
<sequence>MDDATAATTAKSSLRLVEKTVKDMFTNNRRLVEVPYTATLGDTMNALVANKVVAVPVAAPPGQWIGAGGSMIMESDKQTGSVRKHYIGMVTMLDILAHIADDQDGTASNTDDLEKKIILDCMELFSKGIHRALVPVDSQMANIQGVELVESASSYRMLTQMDLIKFLQAHASELQGIISTSIKELGAMNENVYAINDQTKVIEAIKCLRTALLNAVPIVKSSDDIQEDSKQLINGKGRKLIGTFSATDLRGCHFSALQTWLPMRAQEFTELVSTSPLFSARERLGPNELVTCHPDSPLSEAIDKAVSKHVHRIWVVDQNGFLVGLVSLTDIVGVLRVSLLSKIDAIQKLDTPSRNLNSGIIIKEIDDSGQDISEDEVAASLANNSIVQRGKGVAELPCKHYFQEVEVVNSEETTCSPSKIIRSMLNLSNVFRSLSIKRAYDDKDFGVAAKKQRLFEISYGEEDAFSKMKTTEQSTCFNLGSKMIGAAKKSRGRPPKKKASKYKFMEVRVEQELQLVEVPIKSSNFFLDESGGCLVTATRES</sequence>
<evidence type="ECO:0000256" key="2">
    <source>
        <dbReference type="ARBA" id="ARBA00023122"/>
    </source>
</evidence>
<dbReference type="EMBL" id="AWWV01014987">
    <property type="protein sequence ID" value="OMO54351.1"/>
    <property type="molecule type" value="Genomic_DNA"/>
</dbReference>
<dbReference type="GO" id="GO:0005737">
    <property type="term" value="C:cytoplasm"/>
    <property type="evidence" value="ECO:0007669"/>
    <property type="project" value="TreeGrafter"/>
</dbReference>
<reference evidence="5 6" key="1">
    <citation type="submission" date="2013-09" db="EMBL/GenBank/DDBJ databases">
        <title>Corchorus capsularis genome sequencing.</title>
        <authorList>
            <person name="Alam M."/>
            <person name="Haque M.S."/>
            <person name="Islam M.S."/>
            <person name="Emdad E.M."/>
            <person name="Islam M.M."/>
            <person name="Ahmed B."/>
            <person name="Halim A."/>
            <person name="Hossen Q.M.M."/>
            <person name="Hossain M.Z."/>
            <person name="Ahmed R."/>
            <person name="Khan M.M."/>
            <person name="Islam R."/>
            <person name="Rashid M.M."/>
            <person name="Khan S.A."/>
            <person name="Rahman M.S."/>
            <person name="Alam M."/>
        </authorList>
    </citation>
    <scope>NUCLEOTIDE SEQUENCE [LARGE SCALE GENOMIC DNA]</scope>
    <source>
        <strain evidence="6">cv. CVL-1</strain>
        <tissue evidence="5">Whole seedling</tissue>
    </source>
</reference>
<keyword evidence="2 3" id="KW-0129">CBS domain</keyword>
<evidence type="ECO:0000313" key="5">
    <source>
        <dbReference type="EMBL" id="OMO54351.1"/>
    </source>
</evidence>
<name>A0A1R3G8G6_COCAP</name>
<dbReference type="OrthoDB" id="449052at2759"/>
<keyword evidence="6" id="KW-1185">Reference proteome</keyword>
<dbReference type="SMART" id="SM00116">
    <property type="entry name" value="CBS"/>
    <property type="match status" value="3"/>
</dbReference>
<evidence type="ECO:0000259" key="4">
    <source>
        <dbReference type="PROSITE" id="PS51371"/>
    </source>
</evidence>
<accession>A0A1R3G8G6</accession>
<feature type="domain" description="CBS" evidence="4">
    <location>
        <begin position="284"/>
        <end position="341"/>
    </location>
</feature>
<evidence type="ECO:0000256" key="1">
    <source>
        <dbReference type="ARBA" id="ARBA00022737"/>
    </source>
</evidence>
<protein>
    <submittedName>
        <fullName evidence="5">Cystathionine beta-synthase, core</fullName>
    </submittedName>
</protein>
<dbReference type="STRING" id="210143.A0A1R3G8G6"/>
<proteinExistence type="predicted"/>
<comment type="caution">
    <text evidence="5">The sequence shown here is derived from an EMBL/GenBank/DDBJ whole genome shotgun (WGS) entry which is preliminary data.</text>
</comment>
<gene>
    <name evidence="5" type="ORF">CCACVL1_27865</name>
</gene>
<dbReference type="PROSITE" id="PS51371">
    <property type="entry name" value="CBS"/>
    <property type="match status" value="1"/>
</dbReference>
<dbReference type="AlphaFoldDB" id="A0A1R3G8G6"/>
<dbReference type="InterPro" id="IPR000644">
    <property type="entry name" value="CBS_dom"/>
</dbReference>
<dbReference type="InterPro" id="IPR050511">
    <property type="entry name" value="AMPK_gamma/SDS23_families"/>
</dbReference>
<dbReference type="GO" id="GO:0005634">
    <property type="term" value="C:nucleus"/>
    <property type="evidence" value="ECO:0007669"/>
    <property type="project" value="TreeGrafter"/>
</dbReference>
<dbReference type="Gene3D" id="3.10.580.10">
    <property type="entry name" value="CBS-domain"/>
    <property type="match status" value="2"/>
</dbReference>
<dbReference type="SUPFAM" id="SSF54631">
    <property type="entry name" value="CBS-domain pair"/>
    <property type="match status" value="2"/>
</dbReference>
<dbReference type="Pfam" id="PF00571">
    <property type="entry name" value="CBS"/>
    <property type="match status" value="1"/>
</dbReference>
<organism evidence="5 6">
    <name type="scientific">Corchorus capsularis</name>
    <name type="common">Jute</name>
    <dbReference type="NCBI Taxonomy" id="210143"/>
    <lineage>
        <taxon>Eukaryota</taxon>
        <taxon>Viridiplantae</taxon>
        <taxon>Streptophyta</taxon>
        <taxon>Embryophyta</taxon>
        <taxon>Tracheophyta</taxon>
        <taxon>Spermatophyta</taxon>
        <taxon>Magnoliopsida</taxon>
        <taxon>eudicotyledons</taxon>
        <taxon>Gunneridae</taxon>
        <taxon>Pentapetalae</taxon>
        <taxon>rosids</taxon>
        <taxon>malvids</taxon>
        <taxon>Malvales</taxon>
        <taxon>Malvaceae</taxon>
        <taxon>Grewioideae</taxon>
        <taxon>Apeibeae</taxon>
        <taxon>Corchorus</taxon>
    </lineage>
</organism>
<keyword evidence="1" id="KW-0677">Repeat</keyword>
<dbReference type="Proteomes" id="UP000188268">
    <property type="component" value="Unassembled WGS sequence"/>
</dbReference>
<dbReference type="InterPro" id="IPR046342">
    <property type="entry name" value="CBS_dom_sf"/>
</dbReference>
<evidence type="ECO:0000313" key="6">
    <source>
        <dbReference type="Proteomes" id="UP000188268"/>
    </source>
</evidence>
<dbReference type="Gramene" id="OMO54351">
    <property type="protein sequence ID" value="OMO54351"/>
    <property type="gene ID" value="CCACVL1_27865"/>
</dbReference>
<dbReference type="PANTHER" id="PTHR13780">
    <property type="entry name" value="AMP-ACTIVATED PROTEIN KINASE, GAMMA REGULATORY SUBUNIT"/>
    <property type="match status" value="1"/>
</dbReference>
<evidence type="ECO:0000256" key="3">
    <source>
        <dbReference type="PROSITE-ProRule" id="PRU00703"/>
    </source>
</evidence>